<evidence type="ECO:0000313" key="11">
    <source>
        <dbReference type="Proteomes" id="UP000240527"/>
    </source>
</evidence>
<evidence type="ECO:0000256" key="7">
    <source>
        <dbReference type="PROSITE-ProRule" id="PRU01016"/>
    </source>
</evidence>
<evidence type="ECO:0000256" key="4">
    <source>
        <dbReference type="ARBA" id="ARBA00022691"/>
    </source>
</evidence>
<dbReference type="InterPro" id="IPR001525">
    <property type="entry name" value="C5_MeTfrase"/>
</dbReference>
<dbReference type="Gene3D" id="3.90.120.10">
    <property type="entry name" value="DNA Methylase, subunit A, domain 2"/>
    <property type="match status" value="1"/>
</dbReference>
<dbReference type="NCBIfam" id="TIGR00675">
    <property type="entry name" value="dcm"/>
    <property type="match status" value="1"/>
</dbReference>
<dbReference type="InterPro" id="IPR050390">
    <property type="entry name" value="C5-Methyltransferase"/>
</dbReference>
<sequence length="379" mass="41568">MKLVELFCGTGGFSRGAHAAGFEVAVAYDLDKTLTSSYEINFPQTKLRHEDVGELTGDKIRAEVGDEVFGLFGGPPCQGFSDIGRRDVSDPRRLLLGHFFRLVKEVKPAFFIMENVRGLKYSDSLPLLTDAIASVQEDYKVSEPEVFNAADFGAATVRNRIFVVGIRKDIGATFDRAELLKLRRPAATVQQAIEDLESAVEMTPSESLQGFDRWKIEGKAEPSSYASKLRAKDCVFTGHMATAHTPAVVRRFSEVAPGAFDLVGRHPRLKPDGQCPTLRAGTGSDRGSYQAVRPIHPKFNRVITVREAARLQGFPDDHVFHPTIWHSFRMIGNSVSPIMAEAVFNAIKSCLKIVTDNSSSTAENHTPTSSGPDIDIAAE</sequence>
<feature type="active site" evidence="7">
    <location>
        <position position="77"/>
    </location>
</feature>
<dbReference type="PRINTS" id="PR00105">
    <property type="entry name" value="C5METTRFRASE"/>
</dbReference>
<feature type="region of interest" description="Disordered" evidence="9">
    <location>
        <begin position="271"/>
        <end position="290"/>
    </location>
</feature>
<evidence type="ECO:0000256" key="1">
    <source>
        <dbReference type="ARBA" id="ARBA00011975"/>
    </source>
</evidence>
<dbReference type="PANTHER" id="PTHR10629:SF52">
    <property type="entry name" value="DNA (CYTOSINE-5)-METHYLTRANSFERASE 1"/>
    <property type="match status" value="1"/>
</dbReference>
<proteinExistence type="inferred from homology"/>
<reference evidence="10 11" key="1">
    <citation type="journal article" date="2015" name="Biotechnol. Bioeng.">
        <title>Genome sequence and phenotypic characterization of Caulobacter segnis.</title>
        <authorList>
            <person name="Patel S."/>
            <person name="Fletcher B."/>
            <person name="Scott D.C."/>
            <person name="Ely B."/>
        </authorList>
    </citation>
    <scope>NUCLEOTIDE SEQUENCE [LARGE SCALE GENOMIC DNA]</scope>
    <source>
        <strain evidence="10 11">TK0059</strain>
    </source>
</reference>
<comment type="similarity">
    <text evidence="7 8">Belongs to the class I-like SAM-binding methyltransferase superfamily. C5-methyltransferase family.</text>
</comment>
<evidence type="ECO:0000256" key="3">
    <source>
        <dbReference type="ARBA" id="ARBA00022679"/>
    </source>
</evidence>
<comment type="catalytic activity">
    <reaction evidence="6">
        <text>a 2'-deoxycytidine in DNA + S-adenosyl-L-methionine = a 5-methyl-2'-deoxycytidine in DNA + S-adenosyl-L-homocysteine + H(+)</text>
        <dbReference type="Rhea" id="RHEA:13681"/>
        <dbReference type="Rhea" id="RHEA-COMP:11369"/>
        <dbReference type="Rhea" id="RHEA-COMP:11370"/>
        <dbReference type="ChEBI" id="CHEBI:15378"/>
        <dbReference type="ChEBI" id="CHEBI:57856"/>
        <dbReference type="ChEBI" id="CHEBI:59789"/>
        <dbReference type="ChEBI" id="CHEBI:85452"/>
        <dbReference type="ChEBI" id="CHEBI:85454"/>
        <dbReference type="EC" id="2.1.1.37"/>
    </reaction>
</comment>
<keyword evidence="5" id="KW-0680">Restriction system</keyword>
<dbReference type="PANTHER" id="PTHR10629">
    <property type="entry name" value="CYTOSINE-SPECIFIC METHYLTRANSFERASE"/>
    <property type="match status" value="1"/>
</dbReference>
<feature type="region of interest" description="Disordered" evidence="9">
    <location>
        <begin position="357"/>
        <end position="379"/>
    </location>
</feature>
<evidence type="ECO:0000256" key="2">
    <source>
        <dbReference type="ARBA" id="ARBA00022603"/>
    </source>
</evidence>
<keyword evidence="2 7" id="KW-0489">Methyltransferase</keyword>
<evidence type="ECO:0000256" key="5">
    <source>
        <dbReference type="ARBA" id="ARBA00022747"/>
    </source>
</evidence>
<evidence type="ECO:0000256" key="9">
    <source>
        <dbReference type="SAM" id="MobiDB-lite"/>
    </source>
</evidence>
<organism evidence="10 11">
    <name type="scientific">Caulobacter segnis</name>
    <dbReference type="NCBI Taxonomy" id="88688"/>
    <lineage>
        <taxon>Bacteria</taxon>
        <taxon>Pseudomonadati</taxon>
        <taxon>Pseudomonadota</taxon>
        <taxon>Alphaproteobacteria</taxon>
        <taxon>Caulobacterales</taxon>
        <taxon>Caulobacteraceae</taxon>
        <taxon>Caulobacter</taxon>
    </lineage>
</organism>
<dbReference type="Gene3D" id="3.40.50.150">
    <property type="entry name" value="Vaccinia Virus protein VP39"/>
    <property type="match status" value="1"/>
</dbReference>
<dbReference type="Proteomes" id="UP000240527">
    <property type="component" value="Chromosome"/>
</dbReference>
<evidence type="ECO:0000256" key="8">
    <source>
        <dbReference type="RuleBase" id="RU000416"/>
    </source>
</evidence>
<dbReference type="EMBL" id="CP027850">
    <property type="protein sequence ID" value="AVQ04280.1"/>
    <property type="molecule type" value="Genomic_DNA"/>
</dbReference>
<evidence type="ECO:0000256" key="6">
    <source>
        <dbReference type="ARBA" id="ARBA00047422"/>
    </source>
</evidence>
<feature type="compositionally biased region" description="Polar residues" evidence="9">
    <location>
        <begin position="357"/>
        <end position="371"/>
    </location>
</feature>
<dbReference type="InterPro" id="IPR029063">
    <property type="entry name" value="SAM-dependent_MTases_sf"/>
</dbReference>
<keyword evidence="4 7" id="KW-0949">S-adenosyl-L-methionine</keyword>
<dbReference type="PROSITE" id="PS00095">
    <property type="entry name" value="C5_MTASE_2"/>
    <property type="match status" value="1"/>
</dbReference>
<name>A0ABN5IZM7_9CAUL</name>
<dbReference type="SUPFAM" id="SSF53335">
    <property type="entry name" value="S-adenosyl-L-methionine-dependent methyltransferases"/>
    <property type="match status" value="1"/>
</dbReference>
<keyword evidence="11" id="KW-1185">Reference proteome</keyword>
<dbReference type="InterPro" id="IPR031303">
    <property type="entry name" value="C5_meth_CS"/>
</dbReference>
<keyword evidence="3 7" id="KW-0808">Transferase</keyword>
<accession>A0ABN5IZM7</accession>
<dbReference type="Pfam" id="PF00145">
    <property type="entry name" value="DNA_methylase"/>
    <property type="match status" value="1"/>
</dbReference>
<gene>
    <name evidence="10" type="ORF">B7G68_02340</name>
</gene>
<evidence type="ECO:0000313" key="10">
    <source>
        <dbReference type="EMBL" id="AVQ04280.1"/>
    </source>
</evidence>
<dbReference type="PROSITE" id="PS51679">
    <property type="entry name" value="SAM_MT_C5"/>
    <property type="match status" value="1"/>
</dbReference>
<protein>
    <recommendedName>
        <fullName evidence="1">DNA (cytosine-5-)-methyltransferase</fullName>
        <ecNumber evidence="1">2.1.1.37</ecNumber>
    </recommendedName>
</protein>
<dbReference type="EC" id="2.1.1.37" evidence="1"/>